<dbReference type="Proteomes" id="UP001499974">
    <property type="component" value="Unassembled WGS sequence"/>
</dbReference>
<proteinExistence type="predicted"/>
<gene>
    <name evidence="2" type="ORF">GCM10023349_36630</name>
</gene>
<evidence type="ECO:0000259" key="1">
    <source>
        <dbReference type="Pfam" id="PF13338"/>
    </source>
</evidence>
<dbReference type="EMBL" id="BAABKM010000003">
    <property type="protein sequence ID" value="GAA4714131.1"/>
    <property type="molecule type" value="Genomic_DNA"/>
</dbReference>
<dbReference type="Pfam" id="PF13338">
    <property type="entry name" value="AbiEi_4"/>
    <property type="match status" value="1"/>
</dbReference>
<keyword evidence="3" id="KW-1185">Reference proteome</keyword>
<feature type="domain" description="AbiEi antitoxin N-terminal" evidence="1">
    <location>
        <begin position="5"/>
        <end position="40"/>
    </location>
</feature>
<protein>
    <recommendedName>
        <fullName evidence="1">AbiEi antitoxin N-terminal domain-containing protein</fullName>
    </recommendedName>
</protein>
<sequence length="323" mass="36129">MTPDGLITRAAALAAGMDDRDLRRLVRREELVRLRRGVYVDAGSWAAMEPFRERPMLRMRAAELVLLSRDYVFSHDSAAIVHGIGAPDPRRALVHVTRTKVHGDADRAGTKHHLAPYVERQVTIVDGFRVLDLARTALDMAREHGLVAGVACSDAALRRGVTAAQLRTARERMWCWPGSRVMDAAIDVADPGAESWLESEGRLMVVGLDIGRPETQFGLTDGHRTVWCDLRVGRHVFEIDGGGKYTPEQTAGQDPRAVLWKEKERQDFIGGFKLGISRITAYDCHQGRAQAERRLRRDFADTCSRFGTDITDLAPFVVRRRLP</sequence>
<organism evidence="2 3">
    <name type="scientific">Nocardioides conyzicola</name>
    <dbReference type="NCBI Taxonomy" id="1651781"/>
    <lineage>
        <taxon>Bacteria</taxon>
        <taxon>Bacillati</taxon>
        <taxon>Actinomycetota</taxon>
        <taxon>Actinomycetes</taxon>
        <taxon>Propionibacteriales</taxon>
        <taxon>Nocardioidaceae</taxon>
        <taxon>Nocardioides</taxon>
    </lineage>
</organism>
<reference evidence="3" key="1">
    <citation type="journal article" date="2019" name="Int. J. Syst. Evol. Microbiol.">
        <title>The Global Catalogue of Microorganisms (GCM) 10K type strain sequencing project: providing services to taxonomists for standard genome sequencing and annotation.</title>
        <authorList>
            <consortium name="The Broad Institute Genomics Platform"/>
            <consortium name="The Broad Institute Genome Sequencing Center for Infectious Disease"/>
            <person name="Wu L."/>
            <person name="Ma J."/>
        </authorList>
    </citation>
    <scope>NUCLEOTIDE SEQUENCE [LARGE SCALE GENOMIC DNA]</scope>
    <source>
        <strain evidence="3">JCM 18531</strain>
    </source>
</reference>
<comment type="caution">
    <text evidence="2">The sequence shown here is derived from an EMBL/GenBank/DDBJ whole genome shotgun (WGS) entry which is preliminary data.</text>
</comment>
<accession>A0ABP8XVJ7</accession>
<evidence type="ECO:0000313" key="2">
    <source>
        <dbReference type="EMBL" id="GAA4714131.1"/>
    </source>
</evidence>
<name>A0ABP8XVJ7_9ACTN</name>
<evidence type="ECO:0000313" key="3">
    <source>
        <dbReference type="Proteomes" id="UP001499974"/>
    </source>
</evidence>
<dbReference type="InterPro" id="IPR025159">
    <property type="entry name" value="AbiEi_N"/>
</dbReference>